<evidence type="ECO:0000313" key="4">
    <source>
        <dbReference type="EMBL" id="GAA4448172.1"/>
    </source>
</evidence>
<dbReference type="Pfam" id="PF14905">
    <property type="entry name" value="OMP_b-brl_3"/>
    <property type="match status" value="1"/>
</dbReference>
<evidence type="ECO:0000259" key="3">
    <source>
        <dbReference type="Pfam" id="PF14905"/>
    </source>
</evidence>
<gene>
    <name evidence="4" type="ORF">GCM10023092_00230</name>
</gene>
<dbReference type="PANTHER" id="PTHR40980:SF4">
    <property type="entry name" value="TONB-DEPENDENT RECEPTOR-LIKE BETA-BARREL DOMAIN-CONTAINING PROTEIN"/>
    <property type="match status" value="1"/>
</dbReference>
<dbReference type="Proteomes" id="UP001501410">
    <property type="component" value="Unassembled WGS sequence"/>
</dbReference>
<dbReference type="Gene3D" id="2.170.130.10">
    <property type="entry name" value="TonB-dependent receptor, plug domain"/>
    <property type="match status" value="1"/>
</dbReference>
<comment type="caution">
    <text evidence="4">The sequence shown here is derived from an EMBL/GenBank/DDBJ whole genome shotgun (WGS) entry which is preliminary data.</text>
</comment>
<dbReference type="InterPro" id="IPR008969">
    <property type="entry name" value="CarboxyPept-like_regulatory"/>
</dbReference>
<dbReference type="InterPro" id="IPR012910">
    <property type="entry name" value="Plug_dom"/>
</dbReference>
<evidence type="ECO:0000259" key="2">
    <source>
        <dbReference type="Pfam" id="PF07715"/>
    </source>
</evidence>
<dbReference type="SUPFAM" id="SSF56935">
    <property type="entry name" value="Porins"/>
    <property type="match status" value="1"/>
</dbReference>
<feature type="chain" id="PRO_5046139654" evidence="1">
    <location>
        <begin position="22"/>
        <end position="792"/>
    </location>
</feature>
<dbReference type="EMBL" id="BAABEZ010000001">
    <property type="protein sequence ID" value="GAA4448172.1"/>
    <property type="molecule type" value="Genomic_DNA"/>
</dbReference>
<evidence type="ECO:0000256" key="1">
    <source>
        <dbReference type="SAM" id="SignalP"/>
    </source>
</evidence>
<protein>
    <submittedName>
        <fullName evidence="4">Outer membrane beta-barrel family protein</fullName>
    </submittedName>
</protein>
<dbReference type="RefSeq" id="WP_344821435.1">
    <property type="nucleotide sequence ID" value="NZ_BAABEZ010000001.1"/>
</dbReference>
<accession>A0ABP8MC05</accession>
<dbReference type="SUPFAM" id="SSF49464">
    <property type="entry name" value="Carboxypeptidase regulatory domain-like"/>
    <property type="match status" value="1"/>
</dbReference>
<organism evidence="4 5">
    <name type="scientific">Rurimicrobium arvi</name>
    <dbReference type="NCBI Taxonomy" id="2049916"/>
    <lineage>
        <taxon>Bacteria</taxon>
        <taxon>Pseudomonadati</taxon>
        <taxon>Bacteroidota</taxon>
        <taxon>Chitinophagia</taxon>
        <taxon>Chitinophagales</taxon>
        <taxon>Chitinophagaceae</taxon>
        <taxon>Rurimicrobium</taxon>
    </lineage>
</organism>
<dbReference type="Pfam" id="PF07715">
    <property type="entry name" value="Plug"/>
    <property type="match status" value="1"/>
</dbReference>
<keyword evidence="1" id="KW-0732">Signal</keyword>
<dbReference type="InterPro" id="IPR037066">
    <property type="entry name" value="Plug_dom_sf"/>
</dbReference>
<reference evidence="5" key="1">
    <citation type="journal article" date="2019" name="Int. J. Syst. Evol. Microbiol.">
        <title>The Global Catalogue of Microorganisms (GCM) 10K type strain sequencing project: providing services to taxonomists for standard genome sequencing and annotation.</title>
        <authorList>
            <consortium name="The Broad Institute Genomics Platform"/>
            <consortium name="The Broad Institute Genome Sequencing Center for Infectious Disease"/>
            <person name="Wu L."/>
            <person name="Ma J."/>
        </authorList>
    </citation>
    <scope>NUCLEOTIDE SEQUENCE [LARGE SCALE GENOMIC DNA]</scope>
    <source>
        <strain evidence="5">JCM 31921</strain>
    </source>
</reference>
<keyword evidence="5" id="KW-1185">Reference proteome</keyword>
<dbReference type="Pfam" id="PF13620">
    <property type="entry name" value="CarboxypepD_reg"/>
    <property type="match status" value="1"/>
</dbReference>
<sequence length="792" mass="88451">MNLKPLTVVLCLLQLSSFAQSKLSVSFTVSDEKGMPLELAALQLYADSTMKLSAVTDSAGIAVFSLDTPGSYTLKVNTLGYAPVNKVIQLRDSNAFFRLSLSPSGKSLKEVVITQKKPLMRQEDDKTIVDAEPLAEVSTNGYEMLEKTPGLFVDQDGNIYLSSTTPATVYINGREMKMSRSDIASMLKNLPPNSIEKIEILRTPSAKYDASGGGGIVNVVLKKGVKIGLNGSVNAGFQQGVYGNRYAGLSLNNNNGATSSYLNVNLTTQNNYQQLNTNRVLTGDTLLEQKAFTKYPGQVAFTNYGISKDINDRWNLSWDGRLSYNSSKSNTHNDNNIVRSSTEDVLGSTLSLVDNKSQAFLSDQEIGAKLKIDTAGSEWVNRASYTYAYNNLDQVYNNTSVLLNSNGNGNVGTNRHYGVIQSDLTRKIGKGFTFETGLKSTYLYFTNDALYYTGGSGAIDPTRTNKYNYRENLNSLYVQGAKTFGGFILKAGLRMENTNMDGHQLTPGDTTFSIRRSDLFPYIYFSRKIMTIASYEIRAYLVARRTINRPSYEQLNPFPKYVDQFMSEIGNPTLKPQFTQNYEFNVSAGEKPLLAIGYNDTKDMFTNVFYQSAQNVSQAYRSYDNIGANKEFYLRGLAAIPPGKAYFAVIGGQYNFNRYEGLYEGKPLNFSGRNWLFFTYHQLKLDKRSTFSLHGFWRLAGPLQFYQLSDMGSLTLSINRKFLKDKLFLSMNMTDILYTNNNTFTVQQGSVNASGYRGGDTRRFGLTIRYNFGFVKKEEHGDMFQVDADGKK</sequence>
<evidence type="ECO:0000313" key="5">
    <source>
        <dbReference type="Proteomes" id="UP001501410"/>
    </source>
</evidence>
<feature type="domain" description="TonB-dependent receptor plug" evidence="2">
    <location>
        <begin position="127"/>
        <end position="216"/>
    </location>
</feature>
<dbReference type="PANTHER" id="PTHR40980">
    <property type="entry name" value="PLUG DOMAIN-CONTAINING PROTEIN"/>
    <property type="match status" value="1"/>
</dbReference>
<feature type="domain" description="Outer membrane protein beta-barrel" evidence="3">
    <location>
        <begin position="371"/>
        <end position="770"/>
    </location>
</feature>
<name>A0ABP8MC05_9BACT</name>
<dbReference type="Gene3D" id="2.60.40.1120">
    <property type="entry name" value="Carboxypeptidase-like, regulatory domain"/>
    <property type="match status" value="1"/>
</dbReference>
<proteinExistence type="predicted"/>
<feature type="signal peptide" evidence="1">
    <location>
        <begin position="1"/>
        <end position="21"/>
    </location>
</feature>
<dbReference type="InterPro" id="IPR041700">
    <property type="entry name" value="OMP_b-brl_3"/>
</dbReference>